<evidence type="ECO:0000256" key="2">
    <source>
        <dbReference type="SAM" id="SignalP"/>
    </source>
</evidence>
<feature type="domain" description="DUF4384" evidence="3">
    <location>
        <begin position="40"/>
        <end position="118"/>
    </location>
</feature>
<feature type="region of interest" description="Disordered" evidence="1">
    <location>
        <begin position="330"/>
        <end position="489"/>
    </location>
</feature>
<organism evidence="4 5">
    <name type="scientific">Eiseniibacteriota bacterium</name>
    <dbReference type="NCBI Taxonomy" id="2212470"/>
    <lineage>
        <taxon>Bacteria</taxon>
        <taxon>Candidatus Eiseniibacteriota</taxon>
    </lineage>
</organism>
<dbReference type="InterPro" id="IPR025493">
    <property type="entry name" value="DUF4384"/>
</dbReference>
<name>A0A538SFW3_UNCEI</name>
<feature type="chain" id="PRO_5022000160" evidence="2">
    <location>
        <begin position="25"/>
        <end position="489"/>
    </location>
</feature>
<dbReference type="Pfam" id="PF14326">
    <property type="entry name" value="DUF4384"/>
    <property type="match status" value="1"/>
</dbReference>
<feature type="compositionally biased region" description="Basic and acidic residues" evidence="1">
    <location>
        <begin position="465"/>
        <end position="482"/>
    </location>
</feature>
<proteinExistence type="predicted"/>
<gene>
    <name evidence="4" type="ORF">E6K73_08270</name>
</gene>
<feature type="signal peptide" evidence="2">
    <location>
        <begin position="1"/>
        <end position="24"/>
    </location>
</feature>
<keyword evidence="2" id="KW-0732">Signal</keyword>
<feature type="compositionally biased region" description="Basic and acidic residues" evidence="1">
    <location>
        <begin position="305"/>
        <end position="316"/>
    </location>
</feature>
<protein>
    <submittedName>
        <fullName evidence="4">DUF4384 domain-containing protein</fullName>
    </submittedName>
</protein>
<dbReference type="PANTHER" id="PTHR36194:SF1">
    <property type="entry name" value="S-LAYER-LIKE PROTEIN"/>
    <property type="match status" value="1"/>
</dbReference>
<evidence type="ECO:0000313" key="4">
    <source>
        <dbReference type="EMBL" id="TMQ50263.1"/>
    </source>
</evidence>
<evidence type="ECO:0000259" key="3">
    <source>
        <dbReference type="Pfam" id="PF14326"/>
    </source>
</evidence>
<sequence length="489" mass="55649">MKTSRWVLAAALAGSLALPGPALARALSVNVSTDRGDEGVYQPGERIQIKVKATDDAHLMVYEIDAQGYVHVLFPYEGGSDWIEAGQSMRLPQDESSAELVVQGPVGEGYVVAVASSDRFKGLPWYLRPYDSKGDEMGYYGRPSDQSEEEGVTAEGQIAGDPFVAMERIRRRVLDHPEDEDSFATAYVTYYVHHEVRYPRYLCNDCHRPNMWAWWDGFDPYYARCSAFDFRINWGWGWGPSYWFGNVPYYVYVYRQDCPPRFRDGLYGRPFYSSWDGWGRWRSLWHGSLTRYKSPPPPGYVPPSKSDEGRRWKDPKSLPPGFLAVAHRFERPGGTGLVQNPAGRPPDTRQWRWGGNGPAQRVRTLDPPQGEPATRGPRSIEPPTSRGGAQGSSQPEADPAPRVERPRSEQPPRPREEPRFDRRRDQDQPRFQWPGGRRERDSSPPKVEQPRQGPPPRGGSWSAPPRERKADPPGDSRSEPQRPSRRRDR</sequence>
<dbReference type="PANTHER" id="PTHR36194">
    <property type="entry name" value="S-LAYER-LIKE PROTEIN"/>
    <property type="match status" value="1"/>
</dbReference>
<dbReference type="Proteomes" id="UP000320184">
    <property type="component" value="Unassembled WGS sequence"/>
</dbReference>
<comment type="caution">
    <text evidence="4">The sequence shown here is derived from an EMBL/GenBank/DDBJ whole genome shotgun (WGS) entry which is preliminary data.</text>
</comment>
<accession>A0A538SFW3</accession>
<evidence type="ECO:0000256" key="1">
    <source>
        <dbReference type="SAM" id="MobiDB-lite"/>
    </source>
</evidence>
<dbReference type="AlphaFoldDB" id="A0A538SFW3"/>
<reference evidence="4 5" key="1">
    <citation type="journal article" date="2019" name="Nat. Microbiol.">
        <title>Mediterranean grassland soil C-N compound turnover is dependent on rainfall and depth, and is mediated by genomically divergent microorganisms.</title>
        <authorList>
            <person name="Diamond S."/>
            <person name="Andeer P.F."/>
            <person name="Li Z."/>
            <person name="Crits-Christoph A."/>
            <person name="Burstein D."/>
            <person name="Anantharaman K."/>
            <person name="Lane K.R."/>
            <person name="Thomas B.C."/>
            <person name="Pan C."/>
            <person name="Northen T.R."/>
            <person name="Banfield J.F."/>
        </authorList>
    </citation>
    <scope>NUCLEOTIDE SEQUENCE [LARGE SCALE GENOMIC DNA]</scope>
    <source>
        <strain evidence="4">WS_3</strain>
    </source>
</reference>
<feature type="region of interest" description="Disordered" evidence="1">
    <location>
        <begin position="295"/>
        <end position="317"/>
    </location>
</feature>
<feature type="compositionally biased region" description="Basic and acidic residues" evidence="1">
    <location>
        <begin position="399"/>
        <end position="428"/>
    </location>
</feature>
<dbReference type="EMBL" id="VBOT01000103">
    <property type="protein sequence ID" value="TMQ50263.1"/>
    <property type="molecule type" value="Genomic_DNA"/>
</dbReference>
<evidence type="ECO:0000313" key="5">
    <source>
        <dbReference type="Proteomes" id="UP000320184"/>
    </source>
</evidence>